<comment type="caution">
    <text evidence="2">The sequence shown here is derived from an EMBL/GenBank/DDBJ whole genome shotgun (WGS) entry which is preliminary data.</text>
</comment>
<keyword evidence="3" id="KW-1185">Reference proteome</keyword>
<gene>
    <name evidence="2" type="ORF">U0070_009455</name>
</gene>
<sequence length="236" mass="26461">MVFRALETRTLLSSGKQEFSSPFVVSRPASESIRKYGLLQGRSEKPSCSCCSLHLPQFSLASVRNLLGFGDKDAAFHQETRIQVSLYSFTTCFRVRQKIWPPSRVIREAFLFLLLSASPRVVFHICKERNVLLLLFLKNGILVSFFFFQAKELLQRGIPLPPPYIIISFLSPPPITVWEIQRLCLERIPGNLHLDLGSVIECSETSRAAATLALSLDPWASLMNPAYAVFGGIVSV</sequence>
<reference evidence="2 3" key="1">
    <citation type="journal article" date="2023" name="bioRxiv">
        <title>Conserved and derived expression patterns and positive selection on dental genes reveal complex evolutionary context of ever-growing rodent molars.</title>
        <authorList>
            <person name="Calamari Z.T."/>
            <person name="Song A."/>
            <person name="Cohen E."/>
            <person name="Akter M."/>
            <person name="Roy R.D."/>
            <person name="Hallikas O."/>
            <person name="Christensen M.M."/>
            <person name="Li P."/>
            <person name="Marangoni P."/>
            <person name="Jernvall J."/>
            <person name="Klein O.D."/>
        </authorList>
    </citation>
    <scope>NUCLEOTIDE SEQUENCE [LARGE SCALE GENOMIC DNA]</scope>
    <source>
        <strain evidence="2">V071</strain>
    </source>
</reference>
<keyword evidence="1" id="KW-1133">Transmembrane helix</keyword>
<dbReference type="AlphaFoldDB" id="A0AAW0HY47"/>
<organism evidence="2 3">
    <name type="scientific">Myodes glareolus</name>
    <name type="common">Bank vole</name>
    <name type="synonym">Clethrionomys glareolus</name>
    <dbReference type="NCBI Taxonomy" id="447135"/>
    <lineage>
        <taxon>Eukaryota</taxon>
        <taxon>Metazoa</taxon>
        <taxon>Chordata</taxon>
        <taxon>Craniata</taxon>
        <taxon>Vertebrata</taxon>
        <taxon>Euteleostomi</taxon>
        <taxon>Mammalia</taxon>
        <taxon>Eutheria</taxon>
        <taxon>Euarchontoglires</taxon>
        <taxon>Glires</taxon>
        <taxon>Rodentia</taxon>
        <taxon>Myomorpha</taxon>
        <taxon>Muroidea</taxon>
        <taxon>Cricetidae</taxon>
        <taxon>Arvicolinae</taxon>
        <taxon>Myodes</taxon>
    </lineage>
</organism>
<protein>
    <submittedName>
        <fullName evidence="2">Uncharacterized protein</fullName>
    </submittedName>
</protein>
<evidence type="ECO:0000313" key="2">
    <source>
        <dbReference type="EMBL" id="KAK7806962.1"/>
    </source>
</evidence>
<dbReference type="Proteomes" id="UP001488838">
    <property type="component" value="Unassembled WGS sequence"/>
</dbReference>
<keyword evidence="1" id="KW-0472">Membrane</keyword>
<dbReference type="EMBL" id="JBBHLL010000286">
    <property type="protein sequence ID" value="KAK7806962.1"/>
    <property type="molecule type" value="Genomic_DNA"/>
</dbReference>
<proteinExistence type="predicted"/>
<evidence type="ECO:0000256" key="1">
    <source>
        <dbReference type="SAM" id="Phobius"/>
    </source>
</evidence>
<name>A0AAW0HY47_MYOGA</name>
<feature type="transmembrane region" description="Helical" evidence="1">
    <location>
        <begin position="131"/>
        <end position="148"/>
    </location>
</feature>
<accession>A0AAW0HY47</accession>
<evidence type="ECO:0000313" key="3">
    <source>
        <dbReference type="Proteomes" id="UP001488838"/>
    </source>
</evidence>
<keyword evidence="1" id="KW-0812">Transmembrane</keyword>